<dbReference type="InterPro" id="IPR000792">
    <property type="entry name" value="Tscrpt_reg_LuxR_C"/>
</dbReference>
<keyword evidence="2" id="KW-0238">DNA-binding</keyword>
<dbReference type="SMART" id="SM00421">
    <property type="entry name" value="HTH_LUXR"/>
    <property type="match status" value="1"/>
</dbReference>
<dbReference type="Gene3D" id="3.40.50.2300">
    <property type="match status" value="1"/>
</dbReference>
<evidence type="ECO:0000313" key="4">
    <source>
        <dbReference type="Proteomes" id="UP000441404"/>
    </source>
</evidence>
<evidence type="ECO:0000256" key="1">
    <source>
        <dbReference type="ARBA" id="ARBA00022553"/>
    </source>
</evidence>
<organism evidence="3 4">
    <name type="scientific">Pseudomonas helleri</name>
    <dbReference type="NCBI Taxonomy" id="1608996"/>
    <lineage>
        <taxon>Bacteria</taxon>
        <taxon>Pseudomonadati</taxon>
        <taxon>Pseudomonadota</taxon>
        <taxon>Gammaproteobacteria</taxon>
        <taxon>Pseudomonadales</taxon>
        <taxon>Pseudomonadaceae</taxon>
        <taxon>Pseudomonas</taxon>
    </lineage>
</organism>
<dbReference type="GO" id="GO:0003677">
    <property type="term" value="F:DNA binding"/>
    <property type="evidence" value="ECO:0007669"/>
    <property type="project" value="InterPro"/>
</dbReference>
<dbReference type="GO" id="GO:0000160">
    <property type="term" value="P:phosphorelay signal transduction system"/>
    <property type="evidence" value="ECO:0007669"/>
    <property type="project" value="InterPro"/>
</dbReference>
<protein>
    <submittedName>
        <fullName evidence="3">Response regulator</fullName>
    </submittedName>
</protein>
<dbReference type="Proteomes" id="UP000441404">
    <property type="component" value="Unassembled WGS sequence"/>
</dbReference>
<dbReference type="CDD" id="cd17535">
    <property type="entry name" value="REC_NarL-like"/>
    <property type="match status" value="1"/>
</dbReference>
<dbReference type="SUPFAM" id="SSF46894">
    <property type="entry name" value="C-terminal effector domain of the bipartite response regulators"/>
    <property type="match status" value="1"/>
</dbReference>
<dbReference type="InterPro" id="IPR011006">
    <property type="entry name" value="CheY-like_superfamily"/>
</dbReference>
<reference evidence="3 4" key="1">
    <citation type="submission" date="2019-10" db="EMBL/GenBank/DDBJ databases">
        <title>Evaluation of single-gene subtyping targets for Pseudomonas.</title>
        <authorList>
            <person name="Reichler S.J."/>
            <person name="Orsi R.H."/>
            <person name="Wiedmann M."/>
            <person name="Martin N.H."/>
            <person name="Murphy S.I."/>
        </authorList>
    </citation>
    <scope>NUCLEOTIDE SEQUENCE [LARGE SCALE GENOMIC DNA]</scope>
    <source>
        <strain evidence="3 4">FSL R10-3257</strain>
    </source>
</reference>
<evidence type="ECO:0000313" key="3">
    <source>
        <dbReference type="EMBL" id="MQT46380.1"/>
    </source>
</evidence>
<dbReference type="PROSITE" id="PS50043">
    <property type="entry name" value="HTH_LUXR_2"/>
    <property type="match status" value="1"/>
</dbReference>
<dbReference type="SUPFAM" id="SSF52172">
    <property type="entry name" value="CheY-like"/>
    <property type="match status" value="1"/>
</dbReference>
<dbReference type="Gene3D" id="1.10.10.10">
    <property type="entry name" value="Winged helix-like DNA-binding domain superfamily/Winged helix DNA-binding domain"/>
    <property type="match status" value="1"/>
</dbReference>
<name>A0A6A7Y8N0_9PSED</name>
<dbReference type="PANTHER" id="PTHR43214">
    <property type="entry name" value="TWO-COMPONENT RESPONSE REGULATOR"/>
    <property type="match status" value="1"/>
</dbReference>
<accession>A0A6A7Y8N0</accession>
<keyword evidence="1" id="KW-0597">Phosphoprotein</keyword>
<dbReference type="InterPro" id="IPR016032">
    <property type="entry name" value="Sig_transdc_resp-reg_C-effctor"/>
</dbReference>
<dbReference type="Pfam" id="PF00196">
    <property type="entry name" value="GerE"/>
    <property type="match status" value="1"/>
</dbReference>
<dbReference type="Pfam" id="PF00072">
    <property type="entry name" value="Response_reg"/>
    <property type="match status" value="1"/>
</dbReference>
<dbReference type="PRINTS" id="PR00038">
    <property type="entry name" value="HTHLUXR"/>
</dbReference>
<dbReference type="InterPro" id="IPR039420">
    <property type="entry name" value="WalR-like"/>
</dbReference>
<dbReference type="EMBL" id="WIWJ01000008">
    <property type="protein sequence ID" value="MQT46380.1"/>
    <property type="molecule type" value="Genomic_DNA"/>
</dbReference>
<proteinExistence type="predicted"/>
<dbReference type="PANTHER" id="PTHR43214:SF17">
    <property type="entry name" value="TRANSCRIPTIONAL REGULATORY PROTEIN RCSB"/>
    <property type="match status" value="1"/>
</dbReference>
<evidence type="ECO:0000256" key="2">
    <source>
        <dbReference type="ARBA" id="ARBA00023125"/>
    </source>
</evidence>
<dbReference type="InterPro" id="IPR058245">
    <property type="entry name" value="NreC/VraR/RcsB-like_REC"/>
</dbReference>
<comment type="caution">
    <text evidence="3">The sequence shown here is derived from an EMBL/GenBank/DDBJ whole genome shotgun (WGS) entry which is preliminary data.</text>
</comment>
<sequence>MPSSTLLNKLYHEPTRVIIADDHPVVLIGTRISLSTLINPTTCITHEASTPETLIQLLEKEPCDLVVTDFFMPSENFPDGLALISYIRRNFPHVKLLVMTMMKNPMILRQLLKLGVTCLLDKHSPAEEFKSAVRAAIQGRCHLSPSFGLVLRSPKKGEIINSKLSIKELEVVRLFAQDLSGREIARRLNRSEKTISRQKRSAMNKLDIQSNSQLAAFGQSF</sequence>
<gene>
    <name evidence="3" type="ORF">GHO40_06500</name>
</gene>
<dbReference type="InterPro" id="IPR001789">
    <property type="entry name" value="Sig_transdc_resp-reg_receiver"/>
</dbReference>
<dbReference type="InterPro" id="IPR036388">
    <property type="entry name" value="WH-like_DNA-bd_sf"/>
</dbReference>
<dbReference type="RefSeq" id="WP_194286800.1">
    <property type="nucleotide sequence ID" value="NZ_WIWJ01000008.1"/>
</dbReference>
<dbReference type="SMART" id="SM00448">
    <property type="entry name" value="REC"/>
    <property type="match status" value="1"/>
</dbReference>
<dbReference type="CDD" id="cd06170">
    <property type="entry name" value="LuxR_C_like"/>
    <property type="match status" value="1"/>
</dbReference>
<dbReference type="PROSITE" id="PS50110">
    <property type="entry name" value="RESPONSE_REGULATORY"/>
    <property type="match status" value="1"/>
</dbReference>
<dbReference type="AlphaFoldDB" id="A0A6A7Y8N0"/>
<dbReference type="GO" id="GO:0006355">
    <property type="term" value="P:regulation of DNA-templated transcription"/>
    <property type="evidence" value="ECO:0007669"/>
    <property type="project" value="InterPro"/>
</dbReference>